<evidence type="ECO:0000256" key="9">
    <source>
        <dbReference type="SAM" id="Phobius"/>
    </source>
</evidence>
<evidence type="ECO:0000256" key="5">
    <source>
        <dbReference type="ARBA" id="ARBA00022989"/>
    </source>
</evidence>
<dbReference type="Pfam" id="PF09594">
    <property type="entry name" value="GT87"/>
    <property type="match status" value="1"/>
</dbReference>
<evidence type="ECO:0000256" key="3">
    <source>
        <dbReference type="ARBA" id="ARBA00022679"/>
    </source>
</evidence>
<feature type="region of interest" description="Disordered" evidence="8">
    <location>
        <begin position="435"/>
        <end position="462"/>
    </location>
</feature>
<feature type="transmembrane region" description="Helical" evidence="9">
    <location>
        <begin position="121"/>
        <end position="138"/>
    </location>
</feature>
<reference evidence="10 11" key="1">
    <citation type="submission" date="2019-07" db="EMBL/GenBank/DDBJ databases">
        <title>Quadrisphaera sp. strain DD2A genome sequencing and assembly.</title>
        <authorList>
            <person name="Kim I."/>
        </authorList>
    </citation>
    <scope>NUCLEOTIDE SEQUENCE [LARGE SCALE GENOMIC DNA]</scope>
    <source>
        <strain evidence="10 11">DD2A</strain>
    </source>
</reference>
<accession>A0A5C8ZFJ5</accession>
<feature type="transmembrane region" description="Helical" evidence="9">
    <location>
        <begin position="409"/>
        <end position="427"/>
    </location>
</feature>
<feature type="transmembrane region" description="Helical" evidence="9">
    <location>
        <begin position="237"/>
        <end position="256"/>
    </location>
</feature>
<proteinExistence type="inferred from homology"/>
<evidence type="ECO:0000256" key="7">
    <source>
        <dbReference type="ARBA" id="ARBA00024033"/>
    </source>
</evidence>
<evidence type="ECO:0000256" key="6">
    <source>
        <dbReference type="ARBA" id="ARBA00023136"/>
    </source>
</evidence>
<evidence type="ECO:0000256" key="8">
    <source>
        <dbReference type="SAM" id="MobiDB-lite"/>
    </source>
</evidence>
<feature type="transmembrane region" description="Helical" evidence="9">
    <location>
        <begin position="337"/>
        <end position="357"/>
    </location>
</feature>
<dbReference type="GO" id="GO:0005886">
    <property type="term" value="C:plasma membrane"/>
    <property type="evidence" value="ECO:0007669"/>
    <property type="project" value="UniProtKB-SubCell"/>
</dbReference>
<keyword evidence="2" id="KW-1003">Cell membrane</keyword>
<sequence length="462" mass="45614">MGAPSRSDGVVRAASEVVGGPLGDRAATAPGGGGGSRLWGAGPLLALAAVVPVALAALTRQHCRTTGWTSPDQFVHACYSDVPALVANADGASGQPPTTAVLLRLLDLVGSTPRGAFDASVLLAALALSLAAVLVVRARAGVAGASGWDAALVALSPVVVTAGLVSVDLVAVTLLAGALLALARRHPAVAGALIGLAAGVRPAAALVVVAIWLVVLLGRRSRRGGPSEDQPLAVLDATAATAAAVLAGGLITLVSSLPLGGQDGGSRWWDGSGGAGFGSLWLLPGLQGDLPDGGQLPWSALPAGAVTALAGVGLLVVVLLAAAAAARTAGADPVRRLAAVALVLVAGGLAVSPSVPVQATLVVLPLAAVAAPRWRDHLPWALTECAYGTATWLYLYATSSSDGRGMSPGGYAVLLVLRLAALGYLAVQGVRTTTRSAAPPGSRRAARAADDDVKALSPQPVD</sequence>
<comment type="similarity">
    <text evidence="7">Belongs to the glycosyltransferase 87 family.</text>
</comment>
<keyword evidence="4 9" id="KW-0812">Transmembrane</keyword>
<evidence type="ECO:0000256" key="4">
    <source>
        <dbReference type="ARBA" id="ARBA00022692"/>
    </source>
</evidence>
<dbReference type="RefSeq" id="WP_147926417.1">
    <property type="nucleotide sequence ID" value="NZ_VKAC01000006.1"/>
</dbReference>
<comment type="caution">
    <text evidence="10">The sequence shown here is derived from an EMBL/GenBank/DDBJ whole genome shotgun (WGS) entry which is preliminary data.</text>
</comment>
<dbReference type="InterPro" id="IPR018584">
    <property type="entry name" value="GT87"/>
</dbReference>
<feature type="transmembrane region" description="Helical" evidence="9">
    <location>
        <begin position="268"/>
        <end position="286"/>
    </location>
</feature>
<dbReference type="Proteomes" id="UP000321234">
    <property type="component" value="Unassembled WGS sequence"/>
</dbReference>
<keyword evidence="6 9" id="KW-0472">Membrane</keyword>
<keyword evidence="5 9" id="KW-1133">Transmembrane helix</keyword>
<dbReference type="OrthoDB" id="3348156at2"/>
<dbReference type="AlphaFoldDB" id="A0A5C8ZFJ5"/>
<keyword evidence="3" id="KW-0808">Transferase</keyword>
<evidence type="ECO:0000256" key="1">
    <source>
        <dbReference type="ARBA" id="ARBA00004651"/>
    </source>
</evidence>
<evidence type="ECO:0000256" key="2">
    <source>
        <dbReference type="ARBA" id="ARBA00022475"/>
    </source>
</evidence>
<feature type="transmembrane region" description="Helical" evidence="9">
    <location>
        <begin position="189"/>
        <end position="217"/>
    </location>
</feature>
<evidence type="ECO:0000313" key="11">
    <source>
        <dbReference type="Proteomes" id="UP000321234"/>
    </source>
</evidence>
<feature type="transmembrane region" description="Helical" evidence="9">
    <location>
        <begin position="38"/>
        <end position="58"/>
    </location>
</feature>
<keyword evidence="11" id="KW-1185">Reference proteome</keyword>
<dbReference type="EMBL" id="VKAC01000006">
    <property type="protein sequence ID" value="TXR55983.1"/>
    <property type="molecule type" value="Genomic_DNA"/>
</dbReference>
<protein>
    <submittedName>
        <fullName evidence="10">DUF2029 domain-containing protein</fullName>
    </submittedName>
</protein>
<name>A0A5C8ZFJ5_9ACTN</name>
<evidence type="ECO:0000313" key="10">
    <source>
        <dbReference type="EMBL" id="TXR55983.1"/>
    </source>
</evidence>
<gene>
    <name evidence="10" type="ORF">FMM08_11000</name>
</gene>
<dbReference type="GO" id="GO:0016758">
    <property type="term" value="F:hexosyltransferase activity"/>
    <property type="evidence" value="ECO:0007669"/>
    <property type="project" value="InterPro"/>
</dbReference>
<comment type="subcellular location">
    <subcellularLocation>
        <location evidence="1">Cell membrane</location>
        <topology evidence="1">Multi-pass membrane protein</topology>
    </subcellularLocation>
</comment>
<feature type="transmembrane region" description="Helical" evidence="9">
    <location>
        <begin position="158"/>
        <end position="182"/>
    </location>
</feature>
<feature type="transmembrane region" description="Helical" evidence="9">
    <location>
        <begin position="298"/>
        <end position="325"/>
    </location>
</feature>
<organism evidence="10 11">
    <name type="scientific">Quadrisphaera setariae</name>
    <dbReference type="NCBI Taxonomy" id="2593304"/>
    <lineage>
        <taxon>Bacteria</taxon>
        <taxon>Bacillati</taxon>
        <taxon>Actinomycetota</taxon>
        <taxon>Actinomycetes</taxon>
        <taxon>Kineosporiales</taxon>
        <taxon>Kineosporiaceae</taxon>
        <taxon>Quadrisphaera</taxon>
    </lineage>
</organism>